<keyword evidence="3" id="KW-0378">Hydrolase</keyword>
<dbReference type="SMART" id="SM00490">
    <property type="entry name" value="HELICc"/>
    <property type="match status" value="1"/>
</dbReference>
<evidence type="ECO:0000313" key="10">
    <source>
        <dbReference type="Proteomes" id="UP001363151"/>
    </source>
</evidence>
<dbReference type="InterPro" id="IPR001650">
    <property type="entry name" value="Helicase_C-like"/>
</dbReference>
<feature type="region of interest" description="Disordered" evidence="6">
    <location>
        <begin position="44"/>
        <end position="124"/>
    </location>
</feature>
<dbReference type="CDD" id="cd18791">
    <property type="entry name" value="SF2_C_RHA"/>
    <property type="match status" value="1"/>
</dbReference>
<comment type="caution">
    <text evidence="9">The sequence shown here is derived from an EMBL/GenBank/DDBJ whole genome shotgun (WGS) entry which is preliminary data.</text>
</comment>
<dbReference type="Proteomes" id="UP001363151">
    <property type="component" value="Unassembled WGS sequence"/>
</dbReference>
<dbReference type="InterPro" id="IPR002464">
    <property type="entry name" value="DNA/RNA_helicase_DEAH_CS"/>
</dbReference>
<feature type="region of interest" description="Disordered" evidence="6">
    <location>
        <begin position="1"/>
        <end position="29"/>
    </location>
</feature>
<feature type="domain" description="Helicase C-terminal" evidence="8">
    <location>
        <begin position="538"/>
        <end position="703"/>
    </location>
</feature>
<feature type="compositionally biased region" description="Low complexity" evidence="6">
    <location>
        <begin position="181"/>
        <end position="193"/>
    </location>
</feature>
<evidence type="ECO:0000256" key="1">
    <source>
        <dbReference type="ARBA" id="ARBA00008792"/>
    </source>
</evidence>
<comment type="similarity">
    <text evidence="1">Belongs to the DEAD box helicase family. DEAH subfamily.</text>
</comment>
<evidence type="ECO:0000256" key="4">
    <source>
        <dbReference type="ARBA" id="ARBA00022806"/>
    </source>
</evidence>
<feature type="compositionally biased region" description="Low complexity" evidence="6">
    <location>
        <begin position="815"/>
        <end position="856"/>
    </location>
</feature>
<gene>
    <name evidence="9" type="primary">DHX37</name>
    <name evidence="9" type="ORF">SO694_00010531</name>
</gene>
<keyword evidence="2" id="KW-0547">Nucleotide-binding</keyword>
<keyword evidence="4 9" id="KW-0347">Helicase</keyword>
<dbReference type="Gene3D" id="3.40.50.300">
    <property type="entry name" value="P-loop containing nucleotide triphosphate hydrolases"/>
    <property type="match status" value="2"/>
</dbReference>
<evidence type="ECO:0000256" key="6">
    <source>
        <dbReference type="SAM" id="MobiDB-lite"/>
    </source>
</evidence>
<dbReference type="EMBL" id="JBBJCI010000023">
    <property type="protein sequence ID" value="KAK7254704.1"/>
    <property type="molecule type" value="Genomic_DNA"/>
</dbReference>
<dbReference type="Pfam" id="PF00271">
    <property type="entry name" value="Helicase_C"/>
    <property type="match status" value="1"/>
</dbReference>
<dbReference type="PANTHER" id="PTHR18934:SF99">
    <property type="entry name" value="ATP-DEPENDENT RNA HELICASE DHX37-RELATED"/>
    <property type="match status" value="1"/>
</dbReference>
<sequence length="856" mass="89597">MGKKQRERKAKDKARNAAKPSAQDETFVPFAEFLSPELAAECGEAAPAAPAAPAPEPRASSAARSEAARQVHGEGAEARAARRALRDAGRPRGDARAARRRPRDRRRGREPTHDGAAARDGALLRDRHGLALDAAERDSLHARGATVDDADAPPVAPPPEARSDGAMDDERATATTPWTKASTRATATTTATTTRRRRSSRRRRPCGAGRGAAAAGRRAGRGDAVPSAAQMMAQLASLKTSALATAPTAAAPAPEDAAPLAGRTGYVAADLEMPAALGPRRPRRRAAPAPARPRPAVVRPPGVAEARQALPCCGMEQELVDAVSRNDVVVVCGATGSGKSTQLPQFLYEAGLAATGLRIAVTQPRRVAAVTTCERVAFELGAPDPKTAPDALVGYRTRYDAGGVGPSTRLLFETDGVLLNECKRDLLLRDYAAVILDEAHERSLNTDVLLGLLSRAVPLRRAHYDEATAAGDADALPPLKLVVMSATLRVDDFLDNAALWGAGPRPELVSVEARQHPVTTHFAKVTELDDYAGAALAKTRAIHEKLPDGAILVFLTGKREIDEFCDALRGPGLHVVPLHAQMSLADQRAAFAEPPPGSRKIVAATNVAETSLTIPGVTYVVDSGRAKRKVVLDAASGAVAFRVGWISRAAADQRAGRAGREGPGHCYRLYSSALFAETFDAFEAPEVARLPLLDVVLAAKDLGVADVGSFPFPSRPPPAELAAAGRALERLGCVGENGTLSPLGAAVARLPVGCRHACALAHVARNLTGGDDERRRMAALAVALVAAGSEACPFGARPTRSGALPPPDGRRPRGSPRSAPSRPCGPRAAAARARPGAPTGAWTAWPSTRPSSSSRR</sequence>
<feature type="compositionally biased region" description="Basic residues" evidence="6">
    <location>
        <begin position="194"/>
        <end position="205"/>
    </location>
</feature>
<dbReference type="InterPro" id="IPR014001">
    <property type="entry name" value="Helicase_ATP-bd"/>
</dbReference>
<dbReference type="Gene3D" id="1.10.10.2130">
    <property type="entry name" value="DEAH helicase family, winged-helix domain"/>
    <property type="match status" value="1"/>
</dbReference>
<keyword evidence="10" id="KW-1185">Reference proteome</keyword>
<dbReference type="SUPFAM" id="SSF52540">
    <property type="entry name" value="P-loop containing nucleoside triphosphate hydrolases"/>
    <property type="match status" value="1"/>
</dbReference>
<dbReference type="PANTHER" id="PTHR18934">
    <property type="entry name" value="ATP-DEPENDENT RNA HELICASE"/>
    <property type="match status" value="1"/>
</dbReference>
<dbReference type="SMART" id="SM00487">
    <property type="entry name" value="DEXDc"/>
    <property type="match status" value="1"/>
</dbReference>
<dbReference type="Pfam" id="PF00270">
    <property type="entry name" value="DEAD"/>
    <property type="match status" value="1"/>
</dbReference>
<organism evidence="9 10">
    <name type="scientific">Aureococcus anophagefferens</name>
    <name type="common">Harmful bloom alga</name>
    <dbReference type="NCBI Taxonomy" id="44056"/>
    <lineage>
        <taxon>Eukaryota</taxon>
        <taxon>Sar</taxon>
        <taxon>Stramenopiles</taxon>
        <taxon>Ochrophyta</taxon>
        <taxon>Pelagophyceae</taxon>
        <taxon>Pelagomonadales</taxon>
        <taxon>Pelagomonadaceae</taxon>
        <taxon>Aureococcus</taxon>
    </lineage>
</organism>
<feature type="compositionally biased region" description="Basic and acidic residues" evidence="6">
    <location>
        <begin position="107"/>
        <end position="124"/>
    </location>
</feature>
<feature type="region of interest" description="Disordered" evidence="6">
    <location>
        <begin position="141"/>
        <end position="225"/>
    </location>
</feature>
<dbReference type="PROSITE" id="PS51192">
    <property type="entry name" value="HELICASE_ATP_BIND_1"/>
    <property type="match status" value="1"/>
</dbReference>
<feature type="region of interest" description="Disordered" evidence="6">
    <location>
        <begin position="795"/>
        <end position="856"/>
    </location>
</feature>
<feature type="compositionally biased region" description="Basic and acidic residues" evidence="6">
    <location>
        <begin position="66"/>
        <end position="97"/>
    </location>
</feature>
<accession>A0ABR1GF94</accession>
<evidence type="ECO:0000259" key="7">
    <source>
        <dbReference type="PROSITE" id="PS51192"/>
    </source>
</evidence>
<dbReference type="PROSITE" id="PS00690">
    <property type="entry name" value="DEAH_ATP_HELICASE"/>
    <property type="match status" value="1"/>
</dbReference>
<evidence type="ECO:0000256" key="2">
    <source>
        <dbReference type="ARBA" id="ARBA00022741"/>
    </source>
</evidence>
<dbReference type="GO" id="GO:0004386">
    <property type="term" value="F:helicase activity"/>
    <property type="evidence" value="ECO:0007669"/>
    <property type="project" value="UniProtKB-KW"/>
</dbReference>
<reference evidence="9 10" key="1">
    <citation type="submission" date="2024-03" db="EMBL/GenBank/DDBJ databases">
        <title>Aureococcus anophagefferens CCMP1851 and Kratosvirus quantuckense: Draft genome of a second virus-susceptible host strain in the model system.</title>
        <authorList>
            <person name="Chase E."/>
            <person name="Truchon A.R."/>
            <person name="Schepens W."/>
            <person name="Wilhelm S.W."/>
        </authorList>
    </citation>
    <scope>NUCLEOTIDE SEQUENCE [LARGE SCALE GENOMIC DNA]</scope>
    <source>
        <strain evidence="9 10">CCMP1851</strain>
    </source>
</reference>
<evidence type="ECO:0000256" key="5">
    <source>
        <dbReference type="ARBA" id="ARBA00022840"/>
    </source>
</evidence>
<evidence type="ECO:0000256" key="3">
    <source>
        <dbReference type="ARBA" id="ARBA00022801"/>
    </source>
</evidence>
<evidence type="ECO:0000259" key="8">
    <source>
        <dbReference type="PROSITE" id="PS51194"/>
    </source>
</evidence>
<evidence type="ECO:0000313" key="9">
    <source>
        <dbReference type="EMBL" id="KAK7254704.1"/>
    </source>
</evidence>
<dbReference type="InterPro" id="IPR011545">
    <property type="entry name" value="DEAD/DEAH_box_helicase_dom"/>
</dbReference>
<dbReference type="InterPro" id="IPR027417">
    <property type="entry name" value="P-loop_NTPase"/>
</dbReference>
<feature type="compositionally biased region" description="Basic and acidic residues" evidence="6">
    <location>
        <begin position="161"/>
        <end position="172"/>
    </location>
</feature>
<feature type="region of interest" description="Disordered" evidence="6">
    <location>
        <begin position="280"/>
        <end position="299"/>
    </location>
</feature>
<feature type="domain" description="Helicase ATP-binding" evidence="7">
    <location>
        <begin position="320"/>
        <end position="506"/>
    </location>
</feature>
<proteinExistence type="inferred from homology"/>
<dbReference type="InterPro" id="IPR042035">
    <property type="entry name" value="DEAH_win-hel_dom"/>
</dbReference>
<keyword evidence="5" id="KW-0067">ATP-binding</keyword>
<protein>
    <submittedName>
        <fullName evidence="9">ATP-dependent RNA helicase</fullName>
    </submittedName>
</protein>
<name>A0ABR1GF94_AURAN</name>
<dbReference type="PROSITE" id="PS51194">
    <property type="entry name" value="HELICASE_CTER"/>
    <property type="match status" value="1"/>
</dbReference>